<dbReference type="InterPro" id="IPR001938">
    <property type="entry name" value="Thaumatin"/>
</dbReference>
<dbReference type="AlphaFoldDB" id="A0A5A7P1D8"/>
<dbReference type="InterPro" id="IPR037176">
    <property type="entry name" value="Osmotin/thaumatin-like_sf"/>
</dbReference>
<dbReference type="PROSITE" id="PS00316">
    <property type="entry name" value="THAUMATIN_1"/>
    <property type="match status" value="1"/>
</dbReference>
<organism evidence="3 4">
    <name type="scientific">Striga asiatica</name>
    <name type="common">Asiatic witchweed</name>
    <name type="synonym">Buchnera asiatica</name>
    <dbReference type="NCBI Taxonomy" id="4170"/>
    <lineage>
        <taxon>Eukaryota</taxon>
        <taxon>Viridiplantae</taxon>
        <taxon>Streptophyta</taxon>
        <taxon>Embryophyta</taxon>
        <taxon>Tracheophyta</taxon>
        <taxon>Spermatophyta</taxon>
        <taxon>Magnoliopsida</taxon>
        <taxon>eudicotyledons</taxon>
        <taxon>Gunneridae</taxon>
        <taxon>Pentapetalae</taxon>
        <taxon>asterids</taxon>
        <taxon>lamiids</taxon>
        <taxon>Lamiales</taxon>
        <taxon>Orobanchaceae</taxon>
        <taxon>Buchnereae</taxon>
        <taxon>Striga</taxon>
    </lineage>
</organism>
<dbReference type="PANTHER" id="PTHR31048">
    <property type="entry name" value="OS03G0233200 PROTEIN"/>
    <property type="match status" value="1"/>
</dbReference>
<dbReference type="Proteomes" id="UP000325081">
    <property type="component" value="Unassembled WGS sequence"/>
</dbReference>
<dbReference type="Gene3D" id="2.60.110.10">
    <property type="entry name" value="Thaumatin"/>
    <property type="match status" value="1"/>
</dbReference>
<comment type="caution">
    <text evidence="3">The sequence shown here is derived from an EMBL/GenBank/DDBJ whole genome shotgun (WGS) entry which is preliminary data.</text>
</comment>
<dbReference type="SUPFAM" id="SSF49870">
    <property type="entry name" value="Osmotin, thaumatin-like protein"/>
    <property type="match status" value="1"/>
</dbReference>
<feature type="signal peptide" evidence="2">
    <location>
        <begin position="1"/>
        <end position="28"/>
    </location>
</feature>
<dbReference type="SMART" id="SM00205">
    <property type="entry name" value="THN"/>
    <property type="match status" value="1"/>
</dbReference>
<sequence>MRVNKMGRLSLQILFLIFANSLMAGVNSSKFTFVNNCPYTVWPGLLSNAGIASLPTTGFSLNSGESRGIDAPAGWGGRMWGRTNCTMSPDGKFTCGTGDCGSGTVDCGGAGAAPPATLAEFTLDGADGADGKDFFDVSLVDGYNLPMLVVPQGGSGANCTSTGCAADLTGGACPADLRVEGGVACMSACDRFGREEYCCSGAYDSPAICKPSEYSKAFKRACPSAYSYAFDDASSTFTCTGADYTITFCPAPNTSKKSSGVPIPGSGGGDSSSNLPFDGNMVYEGAYETSSASIPTRARVLAGAISFTAAAWLLGLHRLF</sequence>
<dbReference type="PROSITE" id="PS51367">
    <property type="entry name" value="THAUMATIN_2"/>
    <property type="match status" value="1"/>
</dbReference>
<accession>A0A5A7P1D8</accession>
<evidence type="ECO:0000313" key="3">
    <source>
        <dbReference type="EMBL" id="GER26613.1"/>
    </source>
</evidence>
<protein>
    <submittedName>
        <fullName evidence="3">Pathogenesis-related thaumatin superfamily protein</fullName>
    </submittedName>
</protein>
<dbReference type="OrthoDB" id="430315at2759"/>
<evidence type="ECO:0000256" key="2">
    <source>
        <dbReference type="SAM" id="SignalP"/>
    </source>
</evidence>
<dbReference type="InterPro" id="IPR017949">
    <property type="entry name" value="Thaumatin_CS"/>
</dbReference>
<evidence type="ECO:0000256" key="1">
    <source>
        <dbReference type="ARBA" id="ARBA00022729"/>
    </source>
</evidence>
<keyword evidence="4" id="KW-1185">Reference proteome</keyword>
<dbReference type="Pfam" id="PF00314">
    <property type="entry name" value="Thaumatin"/>
    <property type="match status" value="1"/>
</dbReference>
<reference evidence="4" key="1">
    <citation type="journal article" date="2019" name="Curr. Biol.">
        <title>Genome Sequence of Striga asiatica Provides Insight into the Evolution of Plant Parasitism.</title>
        <authorList>
            <person name="Yoshida S."/>
            <person name="Kim S."/>
            <person name="Wafula E.K."/>
            <person name="Tanskanen J."/>
            <person name="Kim Y.M."/>
            <person name="Honaas L."/>
            <person name="Yang Z."/>
            <person name="Spallek T."/>
            <person name="Conn C.E."/>
            <person name="Ichihashi Y."/>
            <person name="Cheong K."/>
            <person name="Cui S."/>
            <person name="Der J.P."/>
            <person name="Gundlach H."/>
            <person name="Jiao Y."/>
            <person name="Hori C."/>
            <person name="Ishida J.K."/>
            <person name="Kasahara H."/>
            <person name="Kiba T."/>
            <person name="Kim M.S."/>
            <person name="Koo N."/>
            <person name="Laohavisit A."/>
            <person name="Lee Y.H."/>
            <person name="Lumba S."/>
            <person name="McCourt P."/>
            <person name="Mortimer J.C."/>
            <person name="Mutuku J.M."/>
            <person name="Nomura T."/>
            <person name="Sasaki-Sekimoto Y."/>
            <person name="Seto Y."/>
            <person name="Wang Y."/>
            <person name="Wakatake T."/>
            <person name="Sakakibara H."/>
            <person name="Demura T."/>
            <person name="Yamaguchi S."/>
            <person name="Yoneyama K."/>
            <person name="Manabe R.I."/>
            <person name="Nelson D.C."/>
            <person name="Schulman A.H."/>
            <person name="Timko M.P."/>
            <person name="dePamphilis C.W."/>
            <person name="Choi D."/>
            <person name="Shirasu K."/>
        </authorList>
    </citation>
    <scope>NUCLEOTIDE SEQUENCE [LARGE SCALE GENOMIC DNA]</scope>
    <source>
        <strain evidence="4">cv. UVA1</strain>
    </source>
</reference>
<feature type="chain" id="PRO_5023038831" evidence="2">
    <location>
        <begin position="29"/>
        <end position="320"/>
    </location>
</feature>
<evidence type="ECO:0000313" key="4">
    <source>
        <dbReference type="Proteomes" id="UP000325081"/>
    </source>
</evidence>
<proteinExistence type="predicted"/>
<gene>
    <name evidence="3" type="ORF">STAS_02258</name>
</gene>
<dbReference type="EMBL" id="BKCP01001113">
    <property type="protein sequence ID" value="GER26613.1"/>
    <property type="molecule type" value="Genomic_DNA"/>
</dbReference>
<keyword evidence="1 2" id="KW-0732">Signal</keyword>
<dbReference type="PRINTS" id="PR00347">
    <property type="entry name" value="THAUMATIN"/>
</dbReference>
<dbReference type="FunFam" id="2.60.110.10:FF:000001">
    <property type="entry name" value="THAUMATIN-LIKE PROTEIN 1"/>
    <property type="match status" value="1"/>
</dbReference>
<name>A0A5A7P1D8_STRAF</name>
<dbReference type="CDD" id="cd09218">
    <property type="entry name" value="TLP-PA"/>
    <property type="match status" value="1"/>
</dbReference>